<dbReference type="AlphaFoldDB" id="A0A316EVR2"/>
<feature type="transmembrane region" description="Helical" evidence="1">
    <location>
        <begin position="166"/>
        <end position="193"/>
    </location>
</feature>
<accession>A0A316EVR2</accession>
<dbReference type="Proteomes" id="UP000245754">
    <property type="component" value="Unassembled WGS sequence"/>
</dbReference>
<feature type="transmembrane region" description="Helical" evidence="1">
    <location>
        <begin position="90"/>
        <end position="112"/>
    </location>
</feature>
<dbReference type="GeneID" id="98340875"/>
<name>A0A316EVR2_9BURK</name>
<evidence type="ECO:0000313" key="2">
    <source>
        <dbReference type="EMBL" id="PWK35249.1"/>
    </source>
</evidence>
<keyword evidence="3" id="KW-1185">Reference proteome</keyword>
<comment type="caution">
    <text evidence="2">The sequence shown here is derived from an EMBL/GenBank/DDBJ whole genome shotgun (WGS) entry which is preliminary data.</text>
</comment>
<feature type="transmembrane region" description="Helical" evidence="1">
    <location>
        <begin position="49"/>
        <end position="68"/>
    </location>
</feature>
<dbReference type="NCBIfam" id="TIGR04370">
    <property type="entry name" value="glyco_rpt_poly"/>
    <property type="match status" value="1"/>
</dbReference>
<sequence>MRDFHTPGHNYWWEDPAKLLLWFIIPLYALVCIELLGDQKSIDRIYFNSQYAIAGALFLFVMAAAAGGERVLAPRPPEPAVTVSPLVLDALFWLACLGYLVMMGGVIARPAVLMSFLNGTASTYDVLELKGRVAGISTLTQASVAYVPLYFVIFPAAVRGITRYKAYLLVLFVLTLLRSFIFAERLALVEVVLPWALMVARFRLQGGGELRRLLLTLGPFAAIPPLIGFFIANEYNRSWETYYVNIYDNIFDFAIERLGLYYSTAINNGAGLLTIMGWGTGDPTFTFDWLVKFPVIGESFRPFVGRGDGYGTFLNTFGDPEFNNPSGLFVHFYEWGWFALLEAGLMGWLLGRSFAGWRTGNGFWCCAHAVLLVSLMEILRVPNLFSGRNFVPLALLWLVFRCLGRRVAPPHAPNLSLYGRQNDAHPVDSRLNYGRRNPPLAGPR</sequence>
<gene>
    <name evidence="2" type="ORF">C7419_102527</name>
</gene>
<keyword evidence="1" id="KW-0472">Membrane</keyword>
<feature type="transmembrane region" description="Helical" evidence="1">
    <location>
        <begin position="20"/>
        <end position="37"/>
    </location>
</feature>
<feature type="transmembrane region" description="Helical" evidence="1">
    <location>
        <begin position="213"/>
        <end position="232"/>
    </location>
</feature>
<feature type="transmembrane region" description="Helical" evidence="1">
    <location>
        <begin position="332"/>
        <end position="350"/>
    </location>
</feature>
<protein>
    <submittedName>
        <fullName evidence="2">Oligosaccharide repeat unit polymerase</fullName>
    </submittedName>
</protein>
<proteinExistence type="predicted"/>
<organism evidence="2 3">
    <name type="scientific">Cupriavidus plantarum</name>
    <dbReference type="NCBI Taxonomy" id="942865"/>
    <lineage>
        <taxon>Bacteria</taxon>
        <taxon>Pseudomonadati</taxon>
        <taxon>Pseudomonadota</taxon>
        <taxon>Betaproteobacteria</taxon>
        <taxon>Burkholderiales</taxon>
        <taxon>Burkholderiaceae</taxon>
        <taxon>Cupriavidus</taxon>
    </lineage>
</organism>
<evidence type="ECO:0000313" key="3">
    <source>
        <dbReference type="Proteomes" id="UP000245754"/>
    </source>
</evidence>
<keyword evidence="1" id="KW-0812">Transmembrane</keyword>
<keyword evidence="1" id="KW-1133">Transmembrane helix</keyword>
<dbReference type="RefSeq" id="WP_244214579.1">
    <property type="nucleotide sequence ID" value="NZ_CAJPUX010000002.1"/>
</dbReference>
<evidence type="ECO:0000256" key="1">
    <source>
        <dbReference type="SAM" id="Phobius"/>
    </source>
</evidence>
<reference evidence="2 3" key="1">
    <citation type="submission" date="2018-05" db="EMBL/GenBank/DDBJ databases">
        <title>Genomic Encyclopedia of Type Strains, Phase IV (KMG-V): Genome sequencing to study the core and pangenomes of soil and plant-associated prokaryotes.</title>
        <authorList>
            <person name="Whitman W."/>
        </authorList>
    </citation>
    <scope>NUCLEOTIDE SEQUENCE [LARGE SCALE GENOMIC DNA]</scope>
    <source>
        <strain evidence="2 3">SLV-132</strain>
    </source>
</reference>
<dbReference type="EMBL" id="QGGT01000002">
    <property type="protein sequence ID" value="PWK35249.1"/>
    <property type="molecule type" value="Genomic_DNA"/>
</dbReference>